<comment type="subcellular location">
    <subcellularLocation>
        <location evidence="1">Cytoplasm</location>
    </subcellularLocation>
</comment>
<dbReference type="InterPro" id="IPR002661">
    <property type="entry name" value="Ribosome_recyc_fac"/>
</dbReference>
<dbReference type="GO" id="GO:0043023">
    <property type="term" value="F:ribosomal large subunit binding"/>
    <property type="evidence" value="ECO:0007669"/>
    <property type="project" value="TreeGrafter"/>
</dbReference>
<proteinExistence type="inferred from homology"/>
<keyword evidence="4" id="KW-0648">Protein biosynthesis</keyword>
<dbReference type="FunFam" id="1.10.132.20:FF:000001">
    <property type="entry name" value="Ribosome-recycling factor"/>
    <property type="match status" value="1"/>
</dbReference>
<dbReference type="PANTHER" id="PTHR20982:SF3">
    <property type="entry name" value="MITOCHONDRIAL RIBOSOME RECYCLING FACTOR PSEUDO 1"/>
    <property type="match status" value="1"/>
</dbReference>
<dbReference type="InterPro" id="IPR036191">
    <property type="entry name" value="RRF_sf"/>
</dbReference>
<feature type="compositionally biased region" description="Basic and acidic residues" evidence="5">
    <location>
        <begin position="174"/>
        <end position="187"/>
    </location>
</feature>
<dbReference type="Gene3D" id="1.10.132.20">
    <property type="entry name" value="Ribosome-recycling factor"/>
    <property type="match status" value="1"/>
</dbReference>
<evidence type="ECO:0000259" key="6">
    <source>
        <dbReference type="Pfam" id="PF01765"/>
    </source>
</evidence>
<evidence type="ECO:0000256" key="2">
    <source>
        <dbReference type="ARBA" id="ARBA00005912"/>
    </source>
</evidence>
<feature type="compositionally biased region" description="Basic and acidic residues" evidence="5">
    <location>
        <begin position="143"/>
        <end position="164"/>
    </location>
</feature>
<gene>
    <name evidence="7" type="ORF">METZ01_LOCUS271732</name>
</gene>
<dbReference type="PANTHER" id="PTHR20982">
    <property type="entry name" value="RIBOSOME RECYCLING FACTOR"/>
    <property type="match status" value="1"/>
</dbReference>
<dbReference type="SUPFAM" id="SSF55194">
    <property type="entry name" value="Ribosome recycling factor, RRF"/>
    <property type="match status" value="1"/>
</dbReference>
<dbReference type="Gene3D" id="3.30.1360.40">
    <property type="match status" value="1"/>
</dbReference>
<dbReference type="Pfam" id="PF01765">
    <property type="entry name" value="RRF"/>
    <property type="match status" value="1"/>
</dbReference>
<feature type="region of interest" description="Disordered" evidence="5">
    <location>
        <begin position="143"/>
        <end position="187"/>
    </location>
</feature>
<dbReference type="GO" id="GO:0005737">
    <property type="term" value="C:cytoplasm"/>
    <property type="evidence" value="ECO:0007669"/>
    <property type="project" value="UniProtKB-SubCell"/>
</dbReference>
<comment type="similarity">
    <text evidence="2">Belongs to the RRF family.</text>
</comment>
<sequence length="187" mass="21274">MPTVEEVLLSTSDRMQKSLDSLERDLGSVRTGRASATLVENLMVDYYGTNTPLNQLSSITIPEARTIMIQPWDKEALVEIEKSIHSSDTGLTPNNDGALIRINIPELTEERRREMVKMVGSIVEQAHVSARNIRRDSLETFRSMEKEKEISQDDSRRAQEDLQKVTDTFTSKMDVMRSGKEKELMEV</sequence>
<dbReference type="AlphaFoldDB" id="A0A382K3P4"/>
<evidence type="ECO:0000256" key="5">
    <source>
        <dbReference type="SAM" id="MobiDB-lite"/>
    </source>
</evidence>
<protein>
    <recommendedName>
        <fullName evidence="6">Ribosome recycling factor domain-containing protein</fullName>
    </recommendedName>
</protein>
<evidence type="ECO:0000256" key="4">
    <source>
        <dbReference type="ARBA" id="ARBA00022917"/>
    </source>
</evidence>
<dbReference type="NCBIfam" id="TIGR00496">
    <property type="entry name" value="frr"/>
    <property type="match status" value="1"/>
</dbReference>
<keyword evidence="3" id="KW-0963">Cytoplasm</keyword>
<dbReference type="EMBL" id="UINC01078116">
    <property type="protein sequence ID" value="SVC18878.1"/>
    <property type="molecule type" value="Genomic_DNA"/>
</dbReference>
<dbReference type="FunFam" id="3.30.1360.40:FF:000001">
    <property type="entry name" value="Ribosome-recycling factor"/>
    <property type="match status" value="1"/>
</dbReference>
<dbReference type="CDD" id="cd00520">
    <property type="entry name" value="RRF"/>
    <property type="match status" value="1"/>
</dbReference>
<dbReference type="HAMAP" id="MF_00040">
    <property type="entry name" value="RRF"/>
    <property type="match status" value="1"/>
</dbReference>
<reference evidence="7" key="1">
    <citation type="submission" date="2018-05" db="EMBL/GenBank/DDBJ databases">
        <authorList>
            <person name="Lanie J.A."/>
            <person name="Ng W.-L."/>
            <person name="Kazmierczak K.M."/>
            <person name="Andrzejewski T.M."/>
            <person name="Davidsen T.M."/>
            <person name="Wayne K.J."/>
            <person name="Tettelin H."/>
            <person name="Glass J.I."/>
            <person name="Rusch D."/>
            <person name="Podicherti R."/>
            <person name="Tsui H.-C.T."/>
            <person name="Winkler M.E."/>
        </authorList>
    </citation>
    <scope>NUCLEOTIDE SEQUENCE</scope>
</reference>
<dbReference type="GO" id="GO:0006412">
    <property type="term" value="P:translation"/>
    <property type="evidence" value="ECO:0007669"/>
    <property type="project" value="UniProtKB-KW"/>
</dbReference>
<name>A0A382K3P4_9ZZZZ</name>
<evidence type="ECO:0000256" key="3">
    <source>
        <dbReference type="ARBA" id="ARBA00022490"/>
    </source>
</evidence>
<dbReference type="InterPro" id="IPR023584">
    <property type="entry name" value="Ribosome_recyc_fac_dom"/>
</dbReference>
<evidence type="ECO:0000313" key="7">
    <source>
        <dbReference type="EMBL" id="SVC18878.1"/>
    </source>
</evidence>
<accession>A0A382K3P4</accession>
<organism evidence="7">
    <name type="scientific">marine metagenome</name>
    <dbReference type="NCBI Taxonomy" id="408172"/>
    <lineage>
        <taxon>unclassified sequences</taxon>
        <taxon>metagenomes</taxon>
        <taxon>ecological metagenomes</taxon>
    </lineage>
</organism>
<feature type="domain" description="Ribosome recycling factor" evidence="6">
    <location>
        <begin position="22"/>
        <end position="185"/>
    </location>
</feature>
<evidence type="ECO:0000256" key="1">
    <source>
        <dbReference type="ARBA" id="ARBA00004496"/>
    </source>
</evidence>